<organism evidence="4 5">
    <name type="scientific">Rheinheimera aquimaris</name>
    <dbReference type="NCBI Taxonomy" id="412437"/>
    <lineage>
        <taxon>Bacteria</taxon>
        <taxon>Pseudomonadati</taxon>
        <taxon>Pseudomonadota</taxon>
        <taxon>Gammaproteobacteria</taxon>
        <taxon>Chromatiales</taxon>
        <taxon>Chromatiaceae</taxon>
        <taxon>Rheinheimera</taxon>
    </lineage>
</organism>
<dbReference type="Proteomes" id="UP001501169">
    <property type="component" value="Unassembled WGS sequence"/>
</dbReference>
<evidence type="ECO:0000313" key="5">
    <source>
        <dbReference type="Proteomes" id="UP001501169"/>
    </source>
</evidence>
<dbReference type="SUPFAM" id="SSF55073">
    <property type="entry name" value="Nucleotide cyclase"/>
    <property type="match status" value="1"/>
</dbReference>
<dbReference type="EMBL" id="BAAAEO010000004">
    <property type="protein sequence ID" value="GAA0557190.1"/>
    <property type="molecule type" value="Genomic_DNA"/>
</dbReference>
<sequence length="301" mass="33045">MIMEYLLVQDVALSTAPSYAAVTKLQSWPQLPECTEQSLVSQLQTTLDIQQQLNIVSMATGKVLPLSSLTVKTAVGDFTASGSCAADFEYKSVLVLNQQCLAELIYQSDYAFTPMIQRELLLLESEWLFALRNALVVSRLQQMALKDTLTGLGNRRFFDDSFDKTVQLAKRHNDSCALILLDLDNFKQVNDNAGHSAGDEILLAVADTLRDMLRCTDSLFRFGGDEFAVLLSGQDTSSAELVARRLVRAINQHHRCQQHNVSASAGLALLKPEQDGKHLFAAADSALYAAKEAGKSTVRVA</sequence>
<feature type="domain" description="GGDEF" evidence="3">
    <location>
        <begin position="174"/>
        <end position="301"/>
    </location>
</feature>
<dbReference type="PANTHER" id="PTHR45138:SF9">
    <property type="entry name" value="DIGUANYLATE CYCLASE DGCM-RELATED"/>
    <property type="match status" value="1"/>
</dbReference>
<dbReference type="PANTHER" id="PTHR45138">
    <property type="entry name" value="REGULATORY COMPONENTS OF SENSORY TRANSDUCTION SYSTEM"/>
    <property type="match status" value="1"/>
</dbReference>
<protein>
    <recommendedName>
        <fullName evidence="1">diguanylate cyclase</fullName>
        <ecNumber evidence="1">2.7.7.65</ecNumber>
    </recommendedName>
</protein>
<dbReference type="Pfam" id="PF00990">
    <property type="entry name" value="GGDEF"/>
    <property type="match status" value="1"/>
</dbReference>
<proteinExistence type="predicted"/>
<dbReference type="InterPro" id="IPR043128">
    <property type="entry name" value="Rev_trsase/Diguanyl_cyclase"/>
</dbReference>
<comment type="caution">
    <text evidence="4">The sequence shown here is derived from an EMBL/GenBank/DDBJ whole genome shotgun (WGS) entry which is preliminary data.</text>
</comment>
<dbReference type="CDD" id="cd01949">
    <property type="entry name" value="GGDEF"/>
    <property type="match status" value="1"/>
</dbReference>
<dbReference type="EC" id="2.7.7.65" evidence="1"/>
<keyword evidence="5" id="KW-1185">Reference proteome</keyword>
<evidence type="ECO:0000313" key="4">
    <source>
        <dbReference type="EMBL" id="GAA0557190.1"/>
    </source>
</evidence>
<gene>
    <name evidence="4" type="ORF">GCM10009098_26350</name>
</gene>
<dbReference type="SMART" id="SM00267">
    <property type="entry name" value="GGDEF"/>
    <property type="match status" value="1"/>
</dbReference>
<evidence type="ECO:0000256" key="1">
    <source>
        <dbReference type="ARBA" id="ARBA00012528"/>
    </source>
</evidence>
<name>A0ABN1E1D9_9GAMM</name>
<dbReference type="InterPro" id="IPR050469">
    <property type="entry name" value="Diguanylate_Cyclase"/>
</dbReference>
<reference evidence="4 5" key="1">
    <citation type="journal article" date="2019" name="Int. J. Syst. Evol. Microbiol.">
        <title>The Global Catalogue of Microorganisms (GCM) 10K type strain sequencing project: providing services to taxonomists for standard genome sequencing and annotation.</title>
        <authorList>
            <consortium name="The Broad Institute Genomics Platform"/>
            <consortium name="The Broad Institute Genome Sequencing Center for Infectious Disease"/>
            <person name="Wu L."/>
            <person name="Ma J."/>
        </authorList>
    </citation>
    <scope>NUCLEOTIDE SEQUENCE [LARGE SCALE GENOMIC DNA]</scope>
    <source>
        <strain evidence="4 5">JCM 14331</strain>
    </source>
</reference>
<dbReference type="InterPro" id="IPR000160">
    <property type="entry name" value="GGDEF_dom"/>
</dbReference>
<dbReference type="PROSITE" id="PS50887">
    <property type="entry name" value="GGDEF"/>
    <property type="match status" value="1"/>
</dbReference>
<dbReference type="Gene3D" id="3.30.70.270">
    <property type="match status" value="1"/>
</dbReference>
<comment type="catalytic activity">
    <reaction evidence="2">
        <text>2 GTP = 3',3'-c-di-GMP + 2 diphosphate</text>
        <dbReference type="Rhea" id="RHEA:24898"/>
        <dbReference type="ChEBI" id="CHEBI:33019"/>
        <dbReference type="ChEBI" id="CHEBI:37565"/>
        <dbReference type="ChEBI" id="CHEBI:58805"/>
        <dbReference type="EC" id="2.7.7.65"/>
    </reaction>
</comment>
<accession>A0ABN1E1D9</accession>
<evidence type="ECO:0000256" key="2">
    <source>
        <dbReference type="ARBA" id="ARBA00034247"/>
    </source>
</evidence>
<dbReference type="NCBIfam" id="TIGR00254">
    <property type="entry name" value="GGDEF"/>
    <property type="match status" value="1"/>
</dbReference>
<evidence type="ECO:0000259" key="3">
    <source>
        <dbReference type="PROSITE" id="PS50887"/>
    </source>
</evidence>
<dbReference type="InterPro" id="IPR029787">
    <property type="entry name" value="Nucleotide_cyclase"/>
</dbReference>